<reference evidence="2 3" key="1">
    <citation type="journal article" date="2015" name="Genome Announc.">
        <title>Expanding the biotechnology potential of lactobacilli through comparative genomics of 213 strains and associated genera.</title>
        <authorList>
            <person name="Sun Z."/>
            <person name="Harris H.M."/>
            <person name="McCann A."/>
            <person name="Guo C."/>
            <person name="Argimon S."/>
            <person name="Zhang W."/>
            <person name="Yang X."/>
            <person name="Jeffery I.B."/>
            <person name="Cooney J.C."/>
            <person name="Kagawa T.F."/>
            <person name="Liu W."/>
            <person name="Song Y."/>
            <person name="Salvetti E."/>
            <person name="Wrobel A."/>
            <person name="Rasinkangas P."/>
            <person name="Parkhill J."/>
            <person name="Rea M.C."/>
            <person name="O'Sullivan O."/>
            <person name="Ritari J."/>
            <person name="Douillard F.P."/>
            <person name="Paul Ross R."/>
            <person name="Yang R."/>
            <person name="Briner A.E."/>
            <person name="Felis G.E."/>
            <person name="de Vos W.M."/>
            <person name="Barrangou R."/>
            <person name="Klaenhammer T.R."/>
            <person name="Caufield P.W."/>
            <person name="Cui Y."/>
            <person name="Zhang H."/>
            <person name="O'Toole P.W."/>
        </authorList>
    </citation>
    <scope>NUCLEOTIDE SEQUENCE [LARGE SCALE GENOMIC DNA]</scope>
    <source>
        <strain evidence="2 3">DSM 15833</strain>
    </source>
</reference>
<dbReference type="GO" id="GO:0005886">
    <property type="term" value="C:plasma membrane"/>
    <property type="evidence" value="ECO:0007669"/>
    <property type="project" value="TreeGrafter"/>
</dbReference>
<dbReference type="EMBL" id="AZFH01000181">
    <property type="protein sequence ID" value="KRL77121.1"/>
    <property type="molecule type" value="Genomic_DNA"/>
</dbReference>
<dbReference type="PANTHER" id="PTHR35813">
    <property type="entry name" value="INNER MEMBRANE PROTEIN YBAN"/>
    <property type="match status" value="1"/>
</dbReference>
<evidence type="ECO:0008006" key="4">
    <source>
        <dbReference type="Google" id="ProtNLM"/>
    </source>
</evidence>
<name>A0A0R1T743_9LACO</name>
<dbReference type="Proteomes" id="UP000051048">
    <property type="component" value="Unassembled WGS sequence"/>
</dbReference>
<evidence type="ECO:0000313" key="3">
    <source>
        <dbReference type="Proteomes" id="UP000051048"/>
    </source>
</evidence>
<gene>
    <name evidence="2" type="ORF">FC36_GL001523</name>
</gene>
<dbReference type="PANTHER" id="PTHR35813:SF1">
    <property type="entry name" value="INNER MEMBRANE PROTEIN YBAN"/>
    <property type="match status" value="1"/>
</dbReference>
<dbReference type="Pfam" id="PF04304">
    <property type="entry name" value="DUF454"/>
    <property type="match status" value="1"/>
</dbReference>
<comment type="caution">
    <text evidence="2">The sequence shown here is derived from an EMBL/GenBank/DDBJ whole genome shotgun (WGS) entry which is preliminary data.</text>
</comment>
<proteinExistence type="predicted"/>
<dbReference type="PATRIC" id="fig|1423740.3.peg.1648"/>
<dbReference type="RefSeq" id="WP_025020292.1">
    <property type="nucleotide sequence ID" value="NZ_AZFH01000181.1"/>
</dbReference>
<accession>A0A0R1T743</accession>
<feature type="transmembrane region" description="Helical" evidence="1">
    <location>
        <begin position="7"/>
        <end position="26"/>
    </location>
</feature>
<keyword evidence="1" id="KW-1133">Transmembrane helix</keyword>
<keyword evidence="1" id="KW-0812">Transmembrane</keyword>
<dbReference type="STRING" id="1423740.FC36_GL001523"/>
<sequence length="107" mass="13247">MKYFKRSLWLVLAIVFFVLTGVGLMLPVLPQIPFFLAGIFCLAQFSEKFHRWLQRQRLYQKLHHSYAPKFDAFFQKEKMKFEKRRFQTWYHIMWFNLLLLVYTTIFK</sequence>
<evidence type="ECO:0000256" key="1">
    <source>
        <dbReference type="SAM" id="Phobius"/>
    </source>
</evidence>
<feature type="transmembrane region" description="Helical" evidence="1">
    <location>
        <begin position="88"/>
        <end position="106"/>
    </location>
</feature>
<keyword evidence="1" id="KW-0472">Membrane</keyword>
<dbReference type="InterPro" id="IPR007401">
    <property type="entry name" value="DUF454"/>
</dbReference>
<organism evidence="2 3">
    <name type="scientific">Ligilactobacillus equi DSM 15833 = JCM 10991</name>
    <dbReference type="NCBI Taxonomy" id="1423740"/>
    <lineage>
        <taxon>Bacteria</taxon>
        <taxon>Bacillati</taxon>
        <taxon>Bacillota</taxon>
        <taxon>Bacilli</taxon>
        <taxon>Lactobacillales</taxon>
        <taxon>Lactobacillaceae</taxon>
        <taxon>Ligilactobacillus</taxon>
    </lineage>
</organism>
<dbReference type="OrthoDB" id="5690292at2"/>
<evidence type="ECO:0000313" key="2">
    <source>
        <dbReference type="EMBL" id="KRL77121.1"/>
    </source>
</evidence>
<dbReference type="AlphaFoldDB" id="A0A0R1T743"/>
<protein>
    <recommendedName>
        <fullName evidence="4">DUF454 domain-containing protein</fullName>
    </recommendedName>
</protein>